<dbReference type="GeneID" id="75053524"/>
<feature type="transmembrane region" description="Helical" evidence="7">
    <location>
        <begin position="263"/>
        <end position="282"/>
    </location>
</feature>
<evidence type="ECO:0000259" key="8">
    <source>
        <dbReference type="PROSITE" id="PS50928"/>
    </source>
</evidence>
<evidence type="ECO:0000256" key="7">
    <source>
        <dbReference type="RuleBase" id="RU363032"/>
    </source>
</evidence>
<dbReference type="InterPro" id="IPR035906">
    <property type="entry name" value="MetI-like_sf"/>
</dbReference>
<keyword evidence="2 7" id="KW-0813">Transport</keyword>
<evidence type="ECO:0000256" key="6">
    <source>
        <dbReference type="ARBA" id="ARBA00023136"/>
    </source>
</evidence>
<proteinExistence type="inferred from homology"/>
<dbReference type="GO" id="GO:0005886">
    <property type="term" value="C:plasma membrane"/>
    <property type="evidence" value="ECO:0007669"/>
    <property type="project" value="UniProtKB-SubCell"/>
</dbReference>
<keyword evidence="5 7" id="KW-1133">Transmembrane helix</keyword>
<dbReference type="RefSeq" id="WP_018597041.1">
    <property type="nucleotide sequence ID" value="NZ_CABLBP010000005.1"/>
</dbReference>
<accession>A0A7G5N2B1</accession>
<feature type="transmembrane region" description="Helical" evidence="7">
    <location>
        <begin position="74"/>
        <end position="94"/>
    </location>
</feature>
<evidence type="ECO:0000313" key="9">
    <source>
        <dbReference type="EMBL" id="QMW81004.1"/>
    </source>
</evidence>
<keyword evidence="6 7" id="KW-0472">Membrane</keyword>
<feature type="transmembrane region" description="Helical" evidence="7">
    <location>
        <begin position="200"/>
        <end position="225"/>
    </location>
</feature>
<sequence length="294" mass="33403">MKRKQIKRYMWAYGFIAPSLILICVLNLWPILQTFYFSLNEVRGFQSPVFVGMYNYMTLFGDEEFWKSLMNTCIYTVVTVPVGVILSLVTAVFLNASIKGKSFFRVLYFLPVISAPAAVAMVWRWLYNSDFGLINYILSVLHIQGPNWIADSRVVLGSVMIVGIWSLVGYNMVILLAGLQDIPGSYYEAAQIDGADSLKQFLHITVPLVSPTLFFVVLTTMISSLQVFDHIYMMLDSTNPALKSGESIVYLFYKYTFANNNKGYGSAIATVLLFLVMLLTVIQMKVQKKWVHYQ</sequence>
<organism evidence="9 10">
    <name type="scientific">Blautia producta</name>
    <dbReference type="NCBI Taxonomy" id="33035"/>
    <lineage>
        <taxon>Bacteria</taxon>
        <taxon>Bacillati</taxon>
        <taxon>Bacillota</taxon>
        <taxon>Clostridia</taxon>
        <taxon>Lachnospirales</taxon>
        <taxon>Lachnospiraceae</taxon>
        <taxon>Blautia</taxon>
    </lineage>
</organism>
<dbReference type="Proteomes" id="UP000515789">
    <property type="component" value="Chromosome"/>
</dbReference>
<dbReference type="EMBL" id="CP039126">
    <property type="protein sequence ID" value="QMW81004.1"/>
    <property type="molecule type" value="Genomic_DNA"/>
</dbReference>
<dbReference type="CDD" id="cd06261">
    <property type="entry name" value="TM_PBP2"/>
    <property type="match status" value="1"/>
</dbReference>
<dbReference type="AlphaFoldDB" id="A0A7G5N2B1"/>
<keyword evidence="4 7" id="KW-0812">Transmembrane</keyword>
<dbReference type="Pfam" id="PF00528">
    <property type="entry name" value="BPD_transp_1"/>
    <property type="match status" value="1"/>
</dbReference>
<evidence type="ECO:0000256" key="4">
    <source>
        <dbReference type="ARBA" id="ARBA00022692"/>
    </source>
</evidence>
<evidence type="ECO:0000313" key="10">
    <source>
        <dbReference type="Proteomes" id="UP000515789"/>
    </source>
</evidence>
<dbReference type="PANTHER" id="PTHR30193">
    <property type="entry name" value="ABC TRANSPORTER PERMEASE PROTEIN"/>
    <property type="match status" value="1"/>
</dbReference>
<keyword evidence="3" id="KW-1003">Cell membrane</keyword>
<reference evidence="9 10" key="1">
    <citation type="submission" date="2019-04" db="EMBL/GenBank/DDBJ databases">
        <authorList>
            <person name="Schori C."/>
            <person name="Ahrens C."/>
        </authorList>
    </citation>
    <scope>NUCLEOTIDE SEQUENCE [LARGE SCALE GENOMIC DNA]</scope>
    <source>
        <strain evidence="9 10">DSM 2950</strain>
    </source>
</reference>
<feature type="domain" description="ABC transmembrane type-1" evidence="8">
    <location>
        <begin position="69"/>
        <end position="283"/>
    </location>
</feature>
<comment type="subcellular location">
    <subcellularLocation>
        <location evidence="1 7">Cell membrane</location>
        <topology evidence="1 7">Multi-pass membrane protein</topology>
    </subcellularLocation>
</comment>
<feature type="transmembrane region" description="Helical" evidence="7">
    <location>
        <begin position="154"/>
        <end position="179"/>
    </location>
</feature>
<gene>
    <name evidence="9" type="ORF">E5259_27460</name>
</gene>
<protein>
    <submittedName>
        <fullName evidence="9">Sugar ABC transporter permease</fullName>
    </submittedName>
</protein>
<feature type="transmembrane region" description="Helical" evidence="7">
    <location>
        <begin position="12"/>
        <end position="32"/>
    </location>
</feature>
<evidence type="ECO:0000256" key="2">
    <source>
        <dbReference type="ARBA" id="ARBA00022448"/>
    </source>
</evidence>
<comment type="similarity">
    <text evidence="7">Belongs to the binding-protein-dependent transport system permease family.</text>
</comment>
<dbReference type="InterPro" id="IPR000515">
    <property type="entry name" value="MetI-like"/>
</dbReference>
<dbReference type="InterPro" id="IPR051393">
    <property type="entry name" value="ABC_transporter_permease"/>
</dbReference>
<dbReference type="SUPFAM" id="SSF161098">
    <property type="entry name" value="MetI-like"/>
    <property type="match status" value="1"/>
</dbReference>
<dbReference type="GO" id="GO:0055085">
    <property type="term" value="P:transmembrane transport"/>
    <property type="evidence" value="ECO:0007669"/>
    <property type="project" value="InterPro"/>
</dbReference>
<name>A0A7G5N2B1_9FIRM</name>
<dbReference type="PROSITE" id="PS50928">
    <property type="entry name" value="ABC_TM1"/>
    <property type="match status" value="1"/>
</dbReference>
<feature type="transmembrane region" description="Helical" evidence="7">
    <location>
        <begin position="106"/>
        <end position="126"/>
    </location>
</feature>
<evidence type="ECO:0000256" key="1">
    <source>
        <dbReference type="ARBA" id="ARBA00004651"/>
    </source>
</evidence>
<evidence type="ECO:0000256" key="3">
    <source>
        <dbReference type="ARBA" id="ARBA00022475"/>
    </source>
</evidence>
<dbReference type="Gene3D" id="1.10.3720.10">
    <property type="entry name" value="MetI-like"/>
    <property type="match status" value="1"/>
</dbReference>
<evidence type="ECO:0000256" key="5">
    <source>
        <dbReference type="ARBA" id="ARBA00022989"/>
    </source>
</evidence>
<dbReference type="PANTHER" id="PTHR30193:SF37">
    <property type="entry name" value="INNER MEMBRANE ABC TRANSPORTER PERMEASE PROTEIN YCJO"/>
    <property type="match status" value="1"/>
</dbReference>